<evidence type="ECO:0000256" key="1">
    <source>
        <dbReference type="ARBA" id="ARBA00004196"/>
    </source>
</evidence>
<feature type="domain" description="Lipoyl-binding" evidence="4">
    <location>
        <begin position="72"/>
        <end position="128"/>
    </location>
</feature>
<dbReference type="InterPro" id="IPR050465">
    <property type="entry name" value="UPF0194_transport"/>
</dbReference>
<keyword evidence="7" id="KW-1185">Reference proteome</keyword>
<dbReference type="AlphaFoldDB" id="A0A2N5HJ53"/>
<comment type="caution">
    <text evidence="6">The sequence shown here is derived from an EMBL/GenBank/DDBJ whole genome shotgun (WGS) entry which is preliminary data.</text>
</comment>
<dbReference type="Gene3D" id="2.40.50.100">
    <property type="match status" value="1"/>
</dbReference>
<dbReference type="Gene3D" id="2.40.30.170">
    <property type="match status" value="1"/>
</dbReference>
<dbReference type="Proteomes" id="UP000234950">
    <property type="component" value="Unassembled WGS sequence"/>
</dbReference>
<dbReference type="Pfam" id="PF00364">
    <property type="entry name" value="Biotin_lipoyl"/>
    <property type="match status" value="1"/>
</dbReference>
<comment type="subcellular location">
    <subcellularLocation>
        <location evidence="1">Cell envelope</location>
    </subcellularLocation>
</comment>
<organism evidence="6 7">
    <name type="scientific">Neobacillus cucumis</name>
    <dbReference type="NCBI Taxonomy" id="1740721"/>
    <lineage>
        <taxon>Bacteria</taxon>
        <taxon>Bacillati</taxon>
        <taxon>Bacillota</taxon>
        <taxon>Bacilli</taxon>
        <taxon>Bacillales</taxon>
        <taxon>Bacillaceae</taxon>
        <taxon>Neobacillus</taxon>
    </lineage>
</organism>
<name>A0A2N5HJ53_9BACI</name>
<sequence>MKKWIWILISLLVVGYVGYQWFHSKSSAASTSDTTQVRTATVQKGKLEVTISGSGTVEPVTTEDIKATDDNNEIDEVLVAAGDKVSKGDELVTFTDDSDPITAPADGTITTVSVASGDRITKGMVVAHLTNYEDLQTVVQVDELDIPKVKVNQTVNLTVSAYPDVTYTGKVTDVAEEGTSTNGSSTFAVTIHIDKPTNLKVGMSTEAAILTASKTDALYVPADAIYTNNNEKYVIVASSGTSSDSSTEAAGQQKSVKTGISTDEYIEITEGVTEGEIVQLPQLSSSSTSTYRQGRMMQGMGGMSGMQGGGMPPSGGQGAQSGKSGN</sequence>
<evidence type="ECO:0000313" key="6">
    <source>
        <dbReference type="EMBL" id="PLS05555.1"/>
    </source>
</evidence>
<dbReference type="RefSeq" id="WP_101647623.1">
    <property type="nucleotide sequence ID" value="NZ_PGVE01000040.1"/>
</dbReference>
<dbReference type="EMBL" id="PGVE01000040">
    <property type="protein sequence ID" value="PLS05555.1"/>
    <property type="molecule type" value="Genomic_DNA"/>
</dbReference>
<keyword evidence="2" id="KW-0175">Coiled coil</keyword>
<proteinExistence type="predicted"/>
<reference evidence="6 7" key="1">
    <citation type="submission" date="2017-11" db="EMBL/GenBank/DDBJ databases">
        <title>Comparitive Functional Genomics of Dry Heat Resistant strains isolated from the Viking Spacecraft.</title>
        <authorList>
            <person name="Seuylemezian A."/>
            <person name="Cooper K."/>
            <person name="Vaishampayan P."/>
        </authorList>
    </citation>
    <scope>NUCLEOTIDE SEQUENCE [LARGE SCALE GENOMIC DNA]</scope>
    <source>
        <strain evidence="6 7">V32-6</strain>
    </source>
</reference>
<evidence type="ECO:0000256" key="3">
    <source>
        <dbReference type="SAM" id="MobiDB-lite"/>
    </source>
</evidence>
<dbReference type="PANTHER" id="PTHR32347">
    <property type="entry name" value="EFFLUX SYSTEM COMPONENT YKNX-RELATED"/>
    <property type="match status" value="1"/>
</dbReference>
<dbReference type="Pfam" id="PF25990">
    <property type="entry name" value="Beta-barrel_YknX"/>
    <property type="match status" value="1"/>
</dbReference>
<dbReference type="InterPro" id="IPR000089">
    <property type="entry name" value="Biotin_lipoyl"/>
</dbReference>
<dbReference type="OrthoDB" id="2023301at2"/>
<dbReference type="Gene3D" id="2.40.420.20">
    <property type="match status" value="1"/>
</dbReference>
<dbReference type="InterPro" id="IPR011053">
    <property type="entry name" value="Single_hybrid_motif"/>
</dbReference>
<evidence type="ECO:0000259" key="4">
    <source>
        <dbReference type="Pfam" id="PF00364"/>
    </source>
</evidence>
<dbReference type="GO" id="GO:0030313">
    <property type="term" value="C:cell envelope"/>
    <property type="evidence" value="ECO:0007669"/>
    <property type="project" value="UniProtKB-SubCell"/>
</dbReference>
<protein>
    <submittedName>
        <fullName evidence="6">Efflux transporter periplasmic adaptor subunit</fullName>
    </submittedName>
</protein>
<evidence type="ECO:0000313" key="7">
    <source>
        <dbReference type="Proteomes" id="UP000234950"/>
    </source>
</evidence>
<evidence type="ECO:0000256" key="2">
    <source>
        <dbReference type="ARBA" id="ARBA00023054"/>
    </source>
</evidence>
<feature type="region of interest" description="Disordered" evidence="3">
    <location>
        <begin position="297"/>
        <end position="326"/>
    </location>
</feature>
<dbReference type="CDD" id="cd06850">
    <property type="entry name" value="biotinyl_domain"/>
    <property type="match status" value="1"/>
</dbReference>
<feature type="compositionally biased region" description="Gly residues" evidence="3">
    <location>
        <begin position="299"/>
        <end position="326"/>
    </location>
</feature>
<feature type="domain" description="YknX-like beta-barrel" evidence="5">
    <location>
        <begin position="140"/>
        <end position="206"/>
    </location>
</feature>
<dbReference type="InterPro" id="IPR058636">
    <property type="entry name" value="Beta-barrel_YknX"/>
</dbReference>
<dbReference type="PANTHER" id="PTHR32347:SF14">
    <property type="entry name" value="EFFLUX SYSTEM COMPONENT YKNX-RELATED"/>
    <property type="match status" value="1"/>
</dbReference>
<accession>A0A2N5HJ53</accession>
<evidence type="ECO:0000259" key="5">
    <source>
        <dbReference type="Pfam" id="PF25990"/>
    </source>
</evidence>
<dbReference type="SUPFAM" id="SSF51230">
    <property type="entry name" value="Single hybrid motif"/>
    <property type="match status" value="1"/>
</dbReference>
<gene>
    <name evidence="6" type="ORF">CVD27_09290</name>
</gene>